<dbReference type="EMBL" id="VSRR010008683">
    <property type="protein sequence ID" value="MPC49125.1"/>
    <property type="molecule type" value="Genomic_DNA"/>
</dbReference>
<keyword evidence="3" id="KW-1185">Reference proteome</keyword>
<comment type="caution">
    <text evidence="2">The sequence shown here is derived from an EMBL/GenBank/DDBJ whole genome shotgun (WGS) entry which is preliminary data.</text>
</comment>
<keyword evidence="1" id="KW-1133">Transmembrane helix</keyword>
<evidence type="ECO:0000313" key="3">
    <source>
        <dbReference type="Proteomes" id="UP000324222"/>
    </source>
</evidence>
<dbReference type="AlphaFoldDB" id="A0A5B7FUV8"/>
<reference evidence="2 3" key="1">
    <citation type="submission" date="2019-05" db="EMBL/GenBank/DDBJ databases">
        <title>Another draft genome of Portunus trituberculatus and its Hox gene families provides insights of decapod evolution.</title>
        <authorList>
            <person name="Jeong J.-H."/>
            <person name="Song I."/>
            <person name="Kim S."/>
            <person name="Choi T."/>
            <person name="Kim D."/>
            <person name="Ryu S."/>
            <person name="Kim W."/>
        </authorList>
    </citation>
    <scope>NUCLEOTIDE SEQUENCE [LARGE SCALE GENOMIC DNA]</scope>
    <source>
        <tissue evidence="2">Muscle</tissue>
    </source>
</reference>
<proteinExistence type="predicted"/>
<name>A0A5B7FUV8_PORTR</name>
<accession>A0A5B7FUV8</accession>
<sequence length="143" mass="15878">MPATINNQLSKFCLSILEEYSNHPRIRITTIQNTLLSGATHKRIQTYRALDPSIPLGGSTYSDALPLSPTNSSSNGDAIRGQERKFHVSSRALGAIIRIRRRLLYVWEALFSFRPLVAHTILFIVVPILGAISPPKHIFGVTT</sequence>
<evidence type="ECO:0000313" key="2">
    <source>
        <dbReference type="EMBL" id="MPC49125.1"/>
    </source>
</evidence>
<feature type="transmembrane region" description="Helical" evidence="1">
    <location>
        <begin position="105"/>
        <end position="132"/>
    </location>
</feature>
<keyword evidence="1" id="KW-0812">Transmembrane</keyword>
<organism evidence="2 3">
    <name type="scientific">Portunus trituberculatus</name>
    <name type="common">Swimming crab</name>
    <name type="synonym">Neptunus trituberculatus</name>
    <dbReference type="NCBI Taxonomy" id="210409"/>
    <lineage>
        <taxon>Eukaryota</taxon>
        <taxon>Metazoa</taxon>
        <taxon>Ecdysozoa</taxon>
        <taxon>Arthropoda</taxon>
        <taxon>Crustacea</taxon>
        <taxon>Multicrustacea</taxon>
        <taxon>Malacostraca</taxon>
        <taxon>Eumalacostraca</taxon>
        <taxon>Eucarida</taxon>
        <taxon>Decapoda</taxon>
        <taxon>Pleocyemata</taxon>
        <taxon>Brachyura</taxon>
        <taxon>Eubrachyura</taxon>
        <taxon>Portunoidea</taxon>
        <taxon>Portunidae</taxon>
        <taxon>Portuninae</taxon>
        <taxon>Portunus</taxon>
    </lineage>
</organism>
<gene>
    <name evidence="2" type="ORF">E2C01_042919</name>
</gene>
<keyword evidence="1" id="KW-0472">Membrane</keyword>
<dbReference type="Proteomes" id="UP000324222">
    <property type="component" value="Unassembled WGS sequence"/>
</dbReference>
<evidence type="ECO:0000256" key="1">
    <source>
        <dbReference type="SAM" id="Phobius"/>
    </source>
</evidence>
<protein>
    <submittedName>
        <fullName evidence="2">Uncharacterized protein</fullName>
    </submittedName>
</protein>